<dbReference type="GeneID" id="15613886"/>
<protein>
    <submittedName>
        <fullName evidence="1">Uncharacterized protein</fullName>
    </submittedName>
</protein>
<keyword evidence="2" id="KW-1185">Reference proteome</keyword>
<dbReference type="InterPro" id="IPR011604">
    <property type="entry name" value="PDDEXK-like_dom_sf"/>
</dbReference>
<reference evidence="1 2" key="1">
    <citation type="journal article" date="2013" name="J. Virol.">
        <title>New Insights into the Evolution of Entomopoxvirinae from the Complete Genome Sequences of Four Entomopoxviruses Infecting Adoxophyes honmai, Choristoneura biennis, Choristoneura rosaceana, and Mythimna separata.</title>
        <authorList>
            <person name="Theze J."/>
            <person name="Takatsuka J."/>
            <person name="Li Z."/>
            <person name="Gallais J."/>
            <person name="Doucet D."/>
            <person name="Arif B."/>
            <person name="Nakai M."/>
            <person name="Herniou E.A."/>
        </authorList>
    </citation>
    <scope>NUCLEOTIDE SEQUENCE [LARGE SCALE GENOMIC DNA]</scope>
</reference>
<dbReference type="EMBL" id="HF679134">
    <property type="protein sequence ID" value="CCU56462.1"/>
    <property type="molecule type" value="Genomic_DNA"/>
</dbReference>
<dbReference type="Proteomes" id="UP000792671">
    <property type="component" value="Genome"/>
</dbReference>
<gene>
    <name evidence="1" type="ORF">MYSEV_264</name>
</gene>
<dbReference type="KEGG" id="vg:15613886"/>
<dbReference type="OrthoDB" id="14816at10239"/>
<accession>A0A916KQF7</accession>
<evidence type="ECO:0000313" key="1">
    <source>
        <dbReference type="EMBL" id="CCU56462.1"/>
    </source>
</evidence>
<evidence type="ECO:0000313" key="2">
    <source>
        <dbReference type="Proteomes" id="UP000792671"/>
    </source>
</evidence>
<proteinExistence type="predicted"/>
<sequence length="278" mass="32886">MDILLIASKVSHFSDHNIYTDDEQKLDILNKYNKGLVSNYSKNNKKKYNTIIDNYNDNECDKIISDLNVVDSEKSKILESDTENKKNIIKNKIKIIVNKSISAKKEEDSSQIINTISDNKLKDIITEDVSLKRGILKEDNNLNTYNKKYNVIVANRDKYFIKKLTTFEYNNKTINIIVCGRVDGIIDDLLIESKNRRNRLFNYIPIYERVQLEMYLYLTDLKKCSLIQHYNEEIKVLNYVKDDDFFTEICCNLTSYFKNMFDKNILNIEYNDNKKRRI</sequence>
<dbReference type="RefSeq" id="YP_008003781.1">
    <property type="nucleotide sequence ID" value="NC_021246.1"/>
</dbReference>
<name>A0A916KQF7_9POXV</name>
<organism evidence="1 2">
    <name type="scientific">Mythimna separata entomopoxvirus 'L'</name>
    <dbReference type="NCBI Taxonomy" id="1293572"/>
    <lineage>
        <taxon>Viruses</taxon>
        <taxon>Varidnaviria</taxon>
        <taxon>Bamfordvirae</taxon>
        <taxon>Nucleocytoviricota</taxon>
        <taxon>Pokkesviricetes</taxon>
        <taxon>Chitovirales</taxon>
        <taxon>Poxviridae</taxon>
        <taxon>Entomopoxvirinae</taxon>
        <taxon>Betaentomopoxvirus</taxon>
        <taxon>Betaentomopoxvirus mseparata</taxon>
        <taxon>Mythimna separata entomopoxvirus</taxon>
    </lineage>
</organism>
<dbReference type="Gene3D" id="3.90.320.10">
    <property type="match status" value="1"/>
</dbReference>